<dbReference type="AlphaFoldDB" id="A0A366ECM5"/>
<dbReference type="OrthoDB" id="14765at2"/>
<dbReference type="Proteomes" id="UP000253529">
    <property type="component" value="Unassembled WGS sequence"/>
</dbReference>
<reference evidence="1 2" key="1">
    <citation type="submission" date="2018-06" db="EMBL/GenBank/DDBJ databases">
        <title>Genomic Encyclopedia of Type Strains, Phase IV (KMG-IV): sequencing the most valuable type-strain genomes for metagenomic binning, comparative biology and taxonomic classification.</title>
        <authorList>
            <person name="Goeker M."/>
        </authorList>
    </citation>
    <scope>NUCLEOTIDE SEQUENCE [LARGE SCALE GENOMIC DNA]</scope>
    <source>
        <strain evidence="1 2">DSM 24875</strain>
    </source>
</reference>
<gene>
    <name evidence="1" type="ORF">DFR50_1742</name>
</gene>
<sequence length="292" mass="32593">MFKPSHLTDEAANILSGATDERVYFIQSKRWVAYPRAVQILEHLNKMLKHPRTTRMPSLIVYGDSGMGKSMLVDKFKADCAAGSAADSAPNRNKVLGVELSGRPTERRLFSQILAAVDAPHSPRAGIVDVERGTLNILREIGVQILVIDEIHNILAGSWREQRIVLNTLRFLSNELKVSLVCFGILEARDAINGDVQLARRLDAVTLPRWTADKEFEQLVLAIVRNLPLREPSVLTVKGLRRVLQLSGGVSSRIFRMLNDLAIQAIETGEERITDMSVETYKPISENEVAFQ</sequence>
<dbReference type="Pfam" id="PF05621">
    <property type="entry name" value="TniB"/>
    <property type="match status" value="1"/>
</dbReference>
<dbReference type="Gene3D" id="3.40.50.300">
    <property type="entry name" value="P-loop containing nucleotide triphosphate hydrolases"/>
    <property type="match status" value="1"/>
</dbReference>
<dbReference type="SUPFAM" id="SSF52540">
    <property type="entry name" value="P-loop containing nucleoside triphosphate hydrolases"/>
    <property type="match status" value="1"/>
</dbReference>
<dbReference type="InterPro" id="IPR027417">
    <property type="entry name" value="P-loop_NTPase"/>
</dbReference>
<dbReference type="EMBL" id="QNRK01000074">
    <property type="protein sequence ID" value="RBP00122.1"/>
    <property type="molecule type" value="Genomic_DNA"/>
</dbReference>
<accession>A0A366ECM5</accession>
<organism evidence="1 2">
    <name type="scientific">Roseiarcus fermentans</name>
    <dbReference type="NCBI Taxonomy" id="1473586"/>
    <lineage>
        <taxon>Bacteria</taxon>
        <taxon>Pseudomonadati</taxon>
        <taxon>Pseudomonadota</taxon>
        <taxon>Alphaproteobacteria</taxon>
        <taxon>Hyphomicrobiales</taxon>
        <taxon>Roseiarcaceae</taxon>
        <taxon>Roseiarcus</taxon>
    </lineage>
</organism>
<dbReference type="InterPro" id="IPR008868">
    <property type="entry name" value="TniB"/>
</dbReference>
<name>A0A366ECM5_9HYPH</name>
<proteinExistence type="predicted"/>
<comment type="caution">
    <text evidence="1">The sequence shown here is derived from an EMBL/GenBank/DDBJ whole genome shotgun (WGS) entry which is preliminary data.</text>
</comment>
<keyword evidence="2" id="KW-1185">Reference proteome</keyword>
<protein>
    <submittedName>
        <fullName evidence="1">TniB protein</fullName>
    </submittedName>
</protein>
<evidence type="ECO:0000313" key="1">
    <source>
        <dbReference type="EMBL" id="RBP00122.1"/>
    </source>
</evidence>
<dbReference type="RefSeq" id="WP_113894191.1">
    <property type="nucleotide sequence ID" value="NZ_QNRK01000074.1"/>
</dbReference>
<evidence type="ECO:0000313" key="2">
    <source>
        <dbReference type="Proteomes" id="UP000253529"/>
    </source>
</evidence>